<evidence type="ECO:0000313" key="2">
    <source>
        <dbReference type="WBParaSite" id="PgB13_g019_t12"/>
    </source>
</evidence>
<dbReference type="Proteomes" id="UP000887569">
    <property type="component" value="Unplaced"/>
</dbReference>
<sequence length="61" mass="7163">APLHHEAHLEHQRPNVVDEELILHIRRIFRMSGKAQHIQYNSTSIYTVKLCWKVSSGMLDK</sequence>
<evidence type="ECO:0000313" key="1">
    <source>
        <dbReference type="Proteomes" id="UP000887569"/>
    </source>
</evidence>
<organism evidence="1 2">
    <name type="scientific">Parascaris univalens</name>
    <name type="common">Nematode worm</name>
    <dbReference type="NCBI Taxonomy" id="6257"/>
    <lineage>
        <taxon>Eukaryota</taxon>
        <taxon>Metazoa</taxon>
        <taxon>Ecdysozoa</taxon>
        <taxon>Nematoda</taxon>
        <taxon>Chromadorea</taxon>
        <taxon>Rhabditida</taxon>
        <taxon>Spirurina</taxon>
        <taxon>Ascaridomorpha</taxon>
        <taxon>Ascaridoidea</taxon>
        <taxon>Ascarididae</taxon>
        <taxon>Parascaris</taxon>
    </lineage>
</organism>
<proteinExistence type="predicted"/>
<accession>A0A914ZPZ3</accession>
<dbReference type="AlphaFoldDB" id="A0A914ZPZ3"/>
<protein>
    <submittedName>
        <fullName evidence="2">Glycosyltransferase family 92 protein</fullName>
    </submittedName>
</protein>
<dbReference type="WBParaSite" id="PgB13_g019_t12">
    <property type="protein sequence ID" value="PgB13_g019_t12"/>
    <property type="gene ID" value="PgB13_g019"/>
</dbReference>
<keyword evidence="1" id="KW-1185">Reference proteome</keyword>
<name>A0A914ZPZ3_PARUN</name>
<reference evidence="2" key="1">
    <citation type="submission" date="2022-11" db="UniProtKB">
        <authorList>
            <consortium name="WormBaseParasite"/>
        </authorList>
    </citation>
    <scope>IDENTIFICATION</scope>
</reference>